<feature type="region of interest" description="Disordered" evidence="1">
    <location>
        <begin position="49"/>
        <end position="156"/>
    </location>
</feature>
<feature type="compositionally biased region" description="Basic residues" evidence="1">
    <location>
        <begin position="102"/>
        <end position="111"/>
    </location>
</feature>
<name>B8C7P7_THAPS</name>
<feature type="compositionally biased region" description="Polar residues" evidence="1">
    <location>
        <begin position="240"/>
        <end position="252"/>
    </location>
</feature>
<gene>
    <name evidence="2" type="ORF">THAPSDRAFT_23901</name>
</gene>
<evidence type="ECO:0000313" key="3">
    <source>
        <dbReference type="Proteomes" id="UP000001449"/>
    </source>
</evidence>
<reference evidence="2 3" key="2">
    <citation type="journal article" date="2008" name="Nature">
        <title>The Phaeodactylum genome reveals the evolutionary history of diatom genomes.</title>
        <authorList>
            <person name="Bowler C."/>
            <person name="Allen A.E."/>
            <person name="Badger J.H."/>
            <person name="Grimwood J."/>
            <person name="Jabbari K."/>
            <person name="Kuo A."/>
            <person name="Maheswari U."/>
            <person name="Martens C."/>
            <person name="Maumus F."/>
            <person name="Otillar R.P."/>
            <person name="Rayko E."/>
            <person name="Salamov A."/>
            <person name="Vandepoele K."/>
            <person name="Beszteri B."/>
            <person name="Gruber A."/>
            <person name="Heijde M."/>
            <person name="Katinka M."/>
            <person name="Mock T."/>
            <person name="Valentin K."/>
            <person name="Verret F."/>
            <person name="Berges J.A."/>
            <person name="Brownlee C."/>
            <person name="Cadoret J.P."/>
            <person name="Chiovitti A."/>
            <person name="Choi C.J."/>
            <person name="Coesel S."/>
            <person name="De Martino A."/>
            <person name="Detter J.C."/>
            <person name="Durkin C."/>
            <person name="Falciatore A."/>
            <person name="Fournet J."/>
            <person name="Haruta M."/>
            <person name="Huysman M.J."/>
            <person name="Jenkins B.D."/>
            <person name="Jiroutova K."/>
            <person name="Jorgensen R.E."/>
            <person name="Joubert Y."/>
            <person name="Kaplan A."/>
            <person name="Kroger N."/>
            <person name="Kroth P.G."/>
            <person name="La Roche J."/>
            <person name="Lindquist E."/>
            <person name="Lommer M."/>
            <person name="Martin-Jezequel V."/>
            <person name="Lopez P.J."/>
            <person name="Lucas S."/>
            <person name="Mangogna M."/>
            <person name="McGinnis K."/>
            <person name="Medlin L.K."/>
            <person name="Montsant A."/>
            <person name="Oudot-Le Secq M.P."/>
            <person name="Napoli C."/>
            <person name="Obornik M."/>
            <person name="Parker M.S."/>
            <person name="Petit J.L."/>
            <person name="Porcel B.M."/>
            <person name="Poulsen N."/>
            <person name="Robison M."/>
            <person name="Rychlewski L."/>
            <person name="Rynearson T.A."/>
            <person name="Schmutz J."/>
            <person name="Shapiro H."/>
            <person name="Siaut M."/>
            <person name="Stanley M."/>
            <person name="Sussman M.R."/>
            <person name="Taylor A.R."/>
            <person name="Vardi A."/>
            <person name="von Dassow P."/>
            <person name="Vyverman W."/>
            <person name="Willis A."/>
            <person name="Wyrwicz L.S."/>
            <person name="Rokhsar D.S."/>
            <person name="Weissenbach J."/>
            <person name="Armbrust E.V."/>
            <person name="Green B.R."/>
            <person name="Van de Peer Y."/>
            <person name="Grigoriev I.V."/>
        </authorList>
    </citation>
    <scope>NUCLEOTIDE SEQUENCE [LARGE SCALE GENOMIC DNA]</scope>
    <source>
        <strain evidence="2 3">CCMP1335</strain>
    </source>
</reference>
<dbReference type="Proteomes" id="UP000001449">
    <property type="component" value="Chromosome 9"/>
</dbReference>
<proteinExistence type="predicted"/>
<evidence type="ECO:0000313" key="2">
    <source>
        <dbReference type="EMBL" id="EED90144.1"/>
    </source>
</evidence>
<dbReference type="AlphaFoldDB" id="B8C7P7"/>
<reference evidence="2 3" key="1">
    <citation type="journal article" date="2004" name="Science">
        <title>The genome of the diatom Thalassiosira pseudonana: ecology, evolution, and metabolism.</title>
        <authorList>
            <person name="Armbrust E.V."/>
            <person name="Berges J.A."/>
            <person name="Bowler C."/>
            <person name="Green B.R."/>
            <person name="Martinez D."/>
            <person name="Putnam N.H."/>
            <person name="Zhou S."/>
            <person name="Allen A.E."/>
            <person name="Apt K.E."/>
            <person name="Bechner M."/>
            <person name="Brzezinski M.A."/>
            <person name="Chaal B.K."/>
            <person name="Chiovitti A."/>
            <person name="Davis A.K."/>
            <person name="Demarest M.S."/>
            <person name="Detter J.C."/>
            <person name="Glavina T."/>
            <person name="Goodstein D."/>
            <person name="Hadi M.Z."/>
            <person name="Hellsten U."/>
            <person name="Hildebrand M."/>
            <person name="Jenkins B.D."/>
            <person name="Jurka J."/>
            <person name="Kapitonov V.V."/>
            <person name="Kroger N."/>
            <person name="Lau W.W."/>
            <person name="Lane T.W."/>
            <person name="Larimer F.W."/>
            <person name="Lippmeier J.C."/>
            <person name="Lucas S."/>
            <person name="Medina M."/>
            <person name="Montsant A."/>
            <person name="Obornik M."/>
            <person name="Parker M.S."/>
            <person name="Palenik B."/>
            <person name="Pazour G.J."/>
            <person name="Richardson P.M."/>
            <person name="Rynearson T.A."/>
            <person name="Saito M.A."/>
            <person name="Schwartz D.C."/>
            <person name="Thamatrakoln K."/>
            <person name="Valentin K."/>
            <person name="Vardi A."/>
            <person name="Wilkerson F.P."/>
            <person name="Rokhsar D.S."/>
        </authorList>
    </citation>
    <scope>NUCLEOTIDE SEQUENCE [LARGE SCALE GENOMIC DNA]</scope>
    <source>
        <strain evidence="2 3">CCMP1335</strain>
    </source>
</reference>
<feature type="compositionally biased region" description="Polar residues" evidence="1">
    <location>
        <begin position="1"/>
        <end position="16"/>
    </location>
</feature>
<dbReference type="GeneID" id="7451027"/>
<organism evidence="2 3">
    <name type="scientific">Thalassiosira pseudonana</name>
    <name type="common">Marine diatom</name>
    <name type="synonym">Cyclotella nana</name>
    <dbReference type="NCBI Taxonomy" id="35128"/>
    <lineage>
        <taxon>Eukaryota</taxon>
        <taxon>Sar</taxon>
        <taxon>Stramenopiles</taxon>
        <taxon>Ochrophyta</taxon>
        <taxon>Bacillariophyta</taxon>
        <taxon>Coscinodiscophyceae</taxon>
        <taxon>Thalassiosirophycidae</taxon>
        <taxon>Thalassiosirales</taxon>
        <taxon>Thalassiosiraceae</taxon>
        <taxon>Thalassiosira</taxon>
    </lineage>
</organism>
<dbReference type="EMBL" id="CM000645">
    <property type="protein sequence ID" value="EED90144.1"/>
    <property type="molecule type" value="Genomic_DNA"/>
</dbReference>
<feature type="compositionally biased region" description="Low complexity" evidence="1">
    <location>
        <begin position="130"/>
        <end position="143"/>
    </location>
</feature>
<sequence length="359" mass="39643">MSASNDKNGKAATSTALPEENNNMNTNNTGGRLRDRAYSDAHYLFTNTAITNTTHRNQEEVTFQECPEEPVKEPSSKSTSTAKQHTHQRRPRSKSEGEYLHRRSPIHKKKYPGNSGSRSNNKHSGAHSPYNNNTTHHGNYNYNPSSPGLSPKQQVGSCGKMWIRPMPIRQKQHVPSSPLQLPSFTFMPDVGVTPSSPVKEQGHQGATSDVVGDNTIAMVDIQARQVSNGSSTPPIDHPPSANTINKNTPMTPNATMDYYTPTDTQTPINLPMMYTSPNSSFESYPQHYPRHYHQYYSRHSPSSHYHPQQQQYGSQPMVPIAFGESGKPITKHGVGDFGGGGHGSPTSGVGFQELFPMHH</sequence>
<feature type="compositionally biased region" description="Polar residues" evidence="1">
    <location>
        <begin position="144"/>
        <end position="156"/>
    </location>
</feature>
<dbReference type="InParanoid" id="B8C7P7"/>
<dbReference type="KEGG" id="tps:THAPSDRAFT_23901"/>
<protein>
    <submittedName>
        <fullName evidence="2">Uncharacterized protein</fullName>
    </submittedName>
</protein>
<dbReference type="PaxDb" id="35128-Thaps23901"/>
<keyword evidence="3" id="KW-1185">Reference proteome</keyword>
<evidence type="ECO:0000256" key="1">
    <source>
        <dbReference type="SAM" id="MobiDB-lite"/>
    </source>
</evidence>
<accession>B8C7P7</accession>
<feature type="region of interest" description="Disordered" evidence="1">
    <location>
        <begin position="226"/>
        <end position="252"/>
    </location>
</feature>
<dbReference type="HOGENOM" id="CLU_772742_0_0_1"/>
<feature type="region of interest" description="Disordered" evidence="1">
    <location>
        <begin position="1"/>
        <end position="35"/>
    </location>
</feature>
<dbReference type="RefSeq" id="XP_002292169.1">
    <property type="nucleotide sequence ID" value="XM_002292133.1"/>
</dbReference>